<dbReference type="EMBL" id="CP011797">
    <property type="protein sequence ID" value="ATX78391.1"/>
    <property type="molecule type" value="Genomic_DNA"/>
</dbReference>
<dbReference type="InterPro" id="IPR039566">
    <property type="entry name" value="CvfB_S1_st"/>
</dbReference>
<evidence type="ECO:0000259" key="2">
    <source>
        <dbReference type="Pfam" id="PF13509"/>
    </source>
</evidence>
<keyword evidence="4" id="KW-0238">DNA-binding</keyword>
<dbReference type="Gene3D" id="1.10.10.10">
    <property type="entry name" value="Winged helix-like DNA-binding domain superfamily/Winged helix DNA-binding domain"/>
    <property type="match status" value="1"/>
</dbReference>
<dbReference type="PIRSF" id="PIRSF012524">
    <property type="entry name" value="YitL_S1"/>
    <property type="match status" value="1"/>
</dbReference>
<reference evidence="4 5" key="1">
    <citation type="journal article" date="2017" name="Environ. Microbiol.">
        <title>Genomic and physiological analyses of 'Reinekea forsetii' reveal a versatile opportunistic lifestyle during spring algae blooms.</title>
        <authorList>
            <person name="Avci B."/>
            <person name="Hahnke R.L."/>
            <person name="Chafee M."/>
            <person name="Fischer T."/>
            <person name="Gruber-Vodicka H."/>
            <person name="Tegetmeyer H.E."/>
            <person name="Harder J."/>
            <person name="Fuchs B.M."/>
            <person name="Amann R.I."/>
            <person name="Teeling H."/>
        </authorList>
    </citation>
    <scope>NUCLEOTIDE SEQUENCE [LARGE SCALE GENOMIC DNA]</scope>
    <source>
        <strain evidence="4 5">Hel1_31_D35</strain>
    </source>
</reference>
<keyword evidence="5" id="KW-1185">Reference proteome</keyword>
<dbReference type="AlphaFoldDB" id="A0A2K8KXY3"/>
<dbReference type="Gene3D" id="2.40.50.140">
    <property type="entry name" value="Nucleic acid-binding proteins"/>
    <property type="match status" value="1"/>
</dbReference>
<comment type="similarity">
    <text evidence="1">Belongs to the CvfB family.</text>
</comment>
<dbReference type="Pfam" id="PF17783">
    <property type="entry name" value="WHD_CvfB"/>
    <property type="match status" value="1"/>
</dbReference>
<dbReference type="InterPro" id="IPR012340">
    <property type="entry name" value="NA-bd_OB-fold"/>
</dbReference>
<dbReference type="Proteomes" id="UP000229757">
    <property type="component" value="Chromosome"/>
</dbReference>
<dbReference type="InterPro" id="IPR036388">
    <property type="entry name" value="WH-like_DNA-bd_sf"/>
</dbReference>
<gene>
    <name evidence="4" type="ORF">REIFOR_03288</name>
</gene>
<dbReference type="PANTHER" id="PTHR37296">
    <property type="entry name" value="CONSERVED VIRULENCE FACTOR B"/>
    <property type="match status" value="1"/>
</dbReference>
<sequence>MLKSIFSLILRLFPFLVGSMAQIGKYNTLEVTSIMDFGVYLDGENLEAILLPKTQVPPDTELGDWINVFIYLDSEDRLIATSLKPKAEVGMCAALEVKDTTSFGAFLDWGLPKELLVPLGQQRKPMEVGQTHVVYLFVDEHTMRITGSAKLSNYLREETSNYSVNDRVSLLVVGRTDIGYKAVVDQLYLGMILNADLLQPLKVGQQLSGYIKNIREDQKIDLAIQLQGHEARLDIGERILVELKVNGGTLPLSDKSSPEAIYSTFQVSKGNFKNAIGRLFKLQKIRIEPHQIVLLDSE</sequence>
<evidence type="ECO:0000313" key="4">
    <source>
        <dbReference type="EMBL" id="ATX78391.1"/>
    </source>
</evidence>
<evidence type="ECO:0000313" key="5">
    <source>
        <dbReference type="Proteomes" id="UP000229757"/>
    </source>
</evidence>
<dbReference type="KEGG" id="rfo:REIFOR_03288"/>
<organism evidence="4 5">
    <name type="scientific">Reinekea forsetii</name>
    <dbReference type="NCBI Taxonomy" id="1336806"/>
    <lineage>
        <taxon>Bacteria</taxon>
        <taxon>Pseudomonadati</taxon>
        <taxon>Pseudomonadota</taxon>
        <taxon>Gammaproteobacteria</taxon>
        <taxon>Oceanospirillales</taxon>
        <taxon>Saccharospirillaceae</taxon>
        <taxon>Reinekea</taxon>
    </lineage>
</organism>
<dbReference type="GO" id="GO:0003677">
    <property type="term" value="F:DNA binding"/>
    <property type="evidence" value="ECO:0007669"/>
    <property type="project" value="UniProtKB-KW"/>
</dbReference>
<name>A0A2K8KXY3_9GAMM</name>
<evidence type="ECO:0000259" key="3">
    <source>
        <dbReference type="Pfam" id="PF17783"/>
    </source>
</evidence>
<dbReference type="InterPro" id="IPR040764">
    <property type="entry name" value="CvfB_WH"/>
</dbReference>
<evidence type="ECO:0000256" key="1">
    <source>
        <dbReference type="PIRNR" id="PIRNR012524"/>
    </source>
</evidence>
<protein>
    <submittedName>
        <fullName evidence="4">DNA-binding protein</fullName>
    </submittedName>
</protein>
<feature type="domain" description="Conserved virulence factor B-like winged helix" evidence="3">
    <location>
        <begin position="237"/>
        <end position="294"/>
    </location>
</feature>
<dbReference type="PANTHER" id="PTHR37296:SF1">
    <property type="entry name" value="CONSERVED VIRULENCE FACTOR B"/>
    <property type="match status" value="1"/>
</dbReference>
<accession>A0A2K8KXY3</accession>
<feature type="domain" description="Conserved virulence factor B first S1" evidence="2">
    <location>
        <begin position="23"/>
        <end position="81"/>
    </location>
</feature>
<proteinExistence type="inferred from homology"/>
<dbReference type="InterPro" id="IPR014464">
    <property type="entry name" value="CvfB_fam"/>
</dbReference>
<dbReference type="Pfam" id="PF13509">
    <property type="entry name" value="S1_2"/>
    <property type="match status" value="1"/>
</dbReference>